<comment type="similarity">
    <text evidence="2">Belongs to the VPS35L family.</text>
</comment>
<dbReference type="Proteomes" id="UP000823775">
    <property type="component" value="Unassembled WGS sequence"/>
</dbReference>
<comment type="subcellular location">
    <subcellularLocation>
        <location evidence="1">Endosome</location>
    </subcellularLocation>
</comment>
<evidence type="ECO:0000256" key="4">
    <source>
        <dbReference type="ARBA" id="ARBA00022753"/>
    </source>
</evidence>
<reference evidence="6 7" key="1">
    <citation type="journal article" date="2021" name="BMC Genomics">
        <title>Datura genome reveals duplications of psychoactive alkaloid biosynthetic genes and high mutation rate following tissue culture.</title>
        <authorList>
            <person name="Rajewski A."/>
            <person name="Carter-House D."/>
            <person name="Stajich J."/>
            <person name="Litt A."/>
        </authorList>
    </citation>
    <scope>NUCLEOTIDE SEQUENCE [LARGE SCALE GENOMIC DNA]</scope>
    <source>
        <strain evidence="6">AR-01</strain>
    </source>
</reference>
<dbReference type="PANTHER" id="PTHR13673">
    <property type="entry name" value="ESOPHAGEAL CANCER ASSOCIATED PROTEIN"/>
    <property type="match status" value="1"/>
</dbReference>
<proteinExistence type="inferred from homology"/>
<evidence type="ECO:0000256" key="2">
    <source>
        <dbReference type="ARBA" id="ARBA00010704"/>
    </source>
</evidence>
<keyword evidence="4" id="KW-0967">Endosome</keyword>
<evidence type="ECO:0000256" key="3">
    <source>
        <dbReference type="ARBA" id="ARBA00022448"/>
    </source>
</evidence>
<evidence type="ECO:0000313" key="7">
    <source>
        <dbReference type="Proteomes" id="UP000823775"/>
    </source>
</evidence>
<gene>
    <name evidence="6" type="ORF">HAX54_008690</name>
</gene>
<evidence type="ECO:0000313" key="6">
    <source>
        <dbReference type="EMBL" id="MCD7469577.1"/>
    </source>
</evidence>
<accession>A0ABS8TGF4</accession>
<dbReference type="PANTHER" id="PTHR13673:SF0">
    <property type="entry name" value="VPS35 ENDOSOMAL PROTEIN-SORTING FACTOR-LIKE"/>
    <property type="match status" value="1"/>
</dbReference>
<keyword evidence="7" id="KW-1185">Reference proteome</keyword>
<comment type="caution">
    <text evidence="6">The sequence shown here is derived from an EMBL/GenBank/DDBJ whole genome shotgun (WGS) entry which is preliminary data.</text>
</comment>
<keyword evidence="3" id="KW-0813">Transport</keyword>
<dbReference type="InterPro" id="IPR029705">
    <property type="entry name" value="VPS35L"/>
</dbReference>
<name>A0ABS8TGF4_DATST</name>
<sequence>MGNDSLFYCDQQYLQELLSFSAVLLQSLIDTVLQEPIQAAGGNLALDACNAIASSFEVCQGASDICSKLVETAKLSLSSDNKYLQSTIEFLKNRGLMLSGKS</sequence>
<evidence type="ECO:0000256" key="5">
    <source>
        <dbReference type="ARBA" id="ARBA00022927"/>
    </source>
</evidence>
<protein>
    <submittedName>
        <fullName evidence="6">Uncharacterized protein</fullName>
    </submittedName>
</protein>
<keyword evidence="5" id="KW-0653">Protein transport</keyword>
<dbReference type="EMBL" id="JACEIK010001457">
    <property type="protein sequence ID" value="MCD7469577.1"/>
    <property type="molecule type" value="Genomic_DNA"/>
</dbReference>
<organism evidence="6 7">
    <name type="scientific">Datura stramonium</name>
    <name type="common">Jimsonweed</name>
    <name type="synonym">Common thornapple</name>
    <dbReference type="NCBI Taxonomy" id="4076"/>
    <lineage>
        <taxon>Eukaryota</taxon>
        <taxon>Viridiplantae</taxon>
        <taxon>Streptophyta</taxon>
        <taxon>Embryophyta</taxon>
        <taxon>Tracheophyta</taxon>
        <taxon>Spermatophyta</taxon>
        <taxon>Magnoliopsida</taxon>
        <taxon>eudicotyledons</taxon>
        <taxon>Gunneridae</taxon>
        <taxon>Pentapetalae</taxon>
        <taxon>asterids</taxon>
        <taxon>lamiids</taxon>
        <taxon>Solanales</taxon>
        <taxon>Solanaceae</taxon>
        <taxon>Solanoideae</taxon>
        <taxon>Datureae</taxon>
        <taxon>Datura</taxon>
    </lineage>
</organism>
<evidence type="ECO:0000256" key="1">
    <source>
        <dbReference type="ARBA" id="ARBA00004177"/>
    </source>
</evidence>